<evidence type="ECO:0000313" key="5">
    <source>
        <dbReference type="EMBL" id="MDO6544783.1"/>
    </source>
</evidence>
<dbReference type="PIRSF" id="PIRSF026343">
    <property type="entry name" value="NlpB"/>
    <property type="match status" value="1"/>
</dbReference>
<dbReference type="InterPro" id="IPR010653">
    <property type="entry name" value="NlpB/DapX"/>
</dbReference>
<keyword evidence="1 4" id="KW-0732">Signal</keyword>
<dbReference type="EMBL" id="JAUOPU010000031">
    <property type="protein sequence ID" value="MDO6544783.1"/>
    <property type="molecule type" value="Genomic_DNA"/>
</dbReference>
<protein>
    <recommendedName>
        <fullName evidence="4">Outer membrane protein assembly factor BamC</fullName>
    </recommendedName>
</protein>
<accession>A0AAW7YBX7</accession>
<dbReference type="HAMAP" id="MF_00924">
    <property type="entry name" value="OM_assembly_BamC"/>
    <property type="match status" value="1"/>
</dbReference>
<comment type="subunit">
    <text evidence="4">Part of the Bam complex.</text>
</comment>
<comment type="function">
    <text evidence="4">Part of the outer membrane protein assembly complex, which is involved in assembly and insertion of beta-barrel proteins into the outer membrane.</text>
</comment>
<dbReference type="AlphaFoldDB" id="A0AAW7YBX7"/>
<reference evidence="5" key="1">
    <citation type="submission" date="2023-07" db="EMBL/GenBank/DDBJ databases">
        <title>Genome content predicts the carbon catabolic preferences of heterotrophic bacteria.</title>
        <authorList>
            <person name="Gralka M."/>
        </authorList>
    </citation>
    <scope>NUCLEOTIDE SEQUENCE</scope>
    <source>
        <strain evidence="5">G2M05</strain>
    </source>
</reference>
<dbReference type="RefSeq" id="WP_261857849.1">
    <property type="nucleotide sequence ID" value="NZ_AP024850.1"/>
</dbReference>
<sequence length="346" mass="38655">MNSKHRFVLTTLMVASLAACSGSEERRRQANQDFTYLETKPLSNWVLPEGTEPYATNDYAIPNQAFAGEIGAGVDIRSPQQVLALIPGARVVKNVDGVTLVLANSEELAGVWSLTKTMLTEQGIALREQSANRLETEWVSWTNEDDETQVSSRYVIAKSDKPGENNYQIILIDWREGDKDEPVSVINKERYSILMTNLVTSRYDAEVREEARLRAQELVKQIPITMGQDRSGLPVIIARAPYNVFWERLPSLLDELGFTIEGRNRSQGVVEVKFRSPDDQFWTDLGVKPIELDDSTYKLQLGDLGNRTSLNVTDSDGKPITERALESMAPVFGKAIESSNRKANGS</sequence>
<dbReference type="InterPro" id="IPR014524">
    <property type="entry name" value="BamC"/>
</dbReference>
<keyword evidence="4" id="KW-0449">Lipoprotein</keyword>
<proteinExistence type="inferred from homology"/>
<dbReference type="PROSITE" id="PS51257">
    <property type="entry name" value="PROKAR_LIPOPROTEIN"/>
    <property type="match status" value="1"/>
</dbReference>
<evidence type="ECO:0000256" key="3">
    <source>
        <dbReference type="ARBA" id="ARBA00023237"/>
    </source>
</evidence>
<dbReference type="NCBIfam" id="NF008674">
    <property type="entry name" value="PRK11679.1"/>
    <property type="match status" value="1"/>
</dbReference>
<dbReference type="Proteomes" id="UP001170624">
    <property type="component" value="Unassembled WGS sequence"/>
</dbReference>
<dbReference type="GO" id="GO:0009279">
    <property type="term" value="C:cell outer membrane"/>
    <property type="evidence" value="ECO:0007669"/>
    <property type="project" value="UniProtKB-SubCell"/>
</dbReference>
<dbReference type="InterPro" id="IPR042268">
    <property type="entry name" value="BamC_C"/>
</dbReference>
<dbReference type="GO" id="GO:0051205">
    <property type="term" value="P:protein insertion into membrane"/>
    <property type="evidence" value="ECO:0007669"/>
    <property type="project" value="UniProtKB-UniRule"/>
</dbReference>
<evidence type="ECO:0000256" key="4">
    <source>
        <dbReference type="HAMAP-Rule" id="MF_00924"/>
    </source>
</evidence>
<evidence type="ECO:0000313" key="6">
    <source>
        <dbReference type="Proteomes" id="UP001170624"/>
    </source>
</evidence>
<keyword evidence="2 4" id="KW-0472">Membrane</keyword>
<keyword evidence="3 4" id="KW-0998">Cell outer membrane</keyword>
<evidence type="ECO:0000256" key="1">
    <source>
        <dbReference type="ARBA" id="ARBA00022729"/>
    </source>
</evidence>
<dbReference type="Pfam" id="PF06804">
    <property type="entry name" value="Lipoprotein_18"/>
    <property type="match status" value="1"/>
</dbReference>
<keyword evidence="4" id="KW-0564">Palmitate</keyword>
<comment type="subcellular location">
    <subcellularLocation>
        <location evidence="4">Cell outer membrane</location>
        <topology evidence="4">Lipid-anchor</topology>
    </subcellularLocation>
</comment>
<dbReference type="Gene3D" id="3.30.310.170">
    <property type="entry name" value="Outer membrane protein assembly factor BamC"/>
    <property type="match status" value="1"/>
</dbReference>
<dbReference type="Gene3D" id="3.30.530.50">
    <property type="match status" value="1"/>
</dbReference>
<comment type="similarity">
    <text evidence="4">Belongs to the BamC family.</text>
</comment>
<dbReference type="GO" id="GO:0043165">
    <property type="term" value="P:Gram-negative-bacterium-type cell outer membrane assembly"/>
    <property type="evidence" value="ECO:0007669"/>
    <property type="project" value="UniProtKB-UniRule"/>
</dbReference>
<comment type="caution">
    <text evidence="5">The sequence shown here is derived from an EMBL/GenBank/DDBJ whole genome shotgun (WGS) entry which is preliminary data.</text>
</comment>
<gene>
    <name evidence="4 5" type="primary">bamC</name>
    <name evidence="5" type="ORF">Q4568_19805</name>
</gene>
<name>A0AAW7YBX7_9GAMM</name>
<organism evidence="5 6">
    <name type="scientific">Photobacterium sanguinicancri</name>
    <dbReference type="NCBI Taxonomy" id="875932"/>
    <lineage>
        <taxon>Bacteria</taxon>
        <taxon>Pseudomonadati</taxon>
        <taxon>Pseudomonadota</taxon>
        <taxon>Gammaproteobacteria</taxon>
        <taxon>Vibrionales</taxon>
        <taxon>Vibrionaceae</taxon>
        <taxon>Photobacterium</taxon>
    </lineage>
</organism>
<evidence type="ECO:0000256" key="2">
    <source>
        <dbReference type="ARBA" id="ARBA00023136"/>
    </source>
</evidence>